<dbReference type="Pfam" id="PF00483">
    <property type="entry name" value="NTP_transferase"/>
    <property type="match status" value="1"/>
</dbReference>
<dbReference type="InterPro" id="IPR029044">
    <property type="entry name" value="Nucleotide-diphossugar_trans"/>
</dbReference>
<dbReference type="STRING" id="1527.SAMN04489757_12616"/>
<evidence type="ECO:0000259" key="1">
    <source>
        <dbReference type="Pfam" id="PF00483"/>
    </source>
</evidence>
<dbReference type="OrthoDB" id="9779926at2"/>
<organism evidence="2 3">
    <name type="scientific">Anaerocolumna aminovalerica</name>
    <dbReference type="NCBI Taxonomy" id="1527"/>
    <lineage>
        <taxon>Bacteria</taxon>
        <taxon>Bacillati</taxon>
        <taxon>Bacillota</taxon>
        <taxon>Clostridia</taxon>
        <taxon>Lachnospirales</taxon>
        <taxon>Lachnospiraceae</taxon>
        <taxon>Anaerocolumna</taxon>
    </lineage>
</organism>
<feature type="domain" description="Nucleotidyl transferase" evidence="1">
    <location>
        <begin position="10"/>
        <end position="284"/>
    </location>
</feature>
<accession>A0A1I5H5X7</accession>
<dbReference type="SUPFAM" id="SSF53448">
    <property type="entry name" value="Nucleotide-diphospho-sugar transferases"/>
    <property type="match status" value="1"/>
</dbReference>
<dbReference type="Gene3D" id="3.90.550.10">
    <property type="entry name" value="Spore Coat Polysaccharide Biosynthesis Protein SpsA, Chain A"/>
    <property type="match status" value="1"/>
</dbReference>
<evidence type="ECO:0000313" key="3">
    <source>
        <dbReference type="Proteomes" id="UP000198806"/>
    </source>
</evidence>
<dbReference type="InterPro" id="IPR005835">
    <property type="entry name" value="NTP_transferase_dom"/>
</dbReference>
<proteinExistence type="predicted"/>
<reference evidence="2 3" key="1">
    <citation type="submission" date="2016-10" db="EMBL/GenBank/DDBJ databases">
        <authorList>
            <person name="de Groot N.N."/>
        </authorList>
    </citation>
    <scope>NUCLEOTIDE SEQUENCE [LARGE SCALE GENOMIC DNA]</scope>
    <source>
        <strain evidence="2 3">DSM 1283</strain>
    </source>
</reference>
<name>A0A1I5H5X7_9FIRM</name>
<dbReference type="RefSeq" id="WP_091687483.1">
    <property type="nucleotide sequence ID" value="NZ_BAABFM010000078.1"/>
</dbReference>
<dbReference type="AlphaFoldDB" id="A0A1I5H5X7"/>
<evidence type="ECO:0000313" key="2">
    <source>
        <dbReference type="EMBL" id="SFO43662.1"/>
    </source>
</evidence>
<protein>
    <submittedName>
        <fullName evidence="2">dTDP-glucose pyrophosphorylase</fullName>
    </submittedName>
</protein>
<sequence length="309" mass="35085">MDNTGDLTLVIMAAGMGSRYGGLKQIDPVGKHGEFIIDYSIYDAIIAGFNKVVFIIKEENYEVFRDTVGKRVENLVDVKYAFQKIDTIPEGTVMPEGRTKPWGTAHAVYSCKDLVNENFAVINADDFYGRDSFVQLADFLKEKPEAGDKHHFAMAGFILNNTLTENGHVARGVCTTDANNYLKNVTERTKIQYNHGKVQFYEEGDGWTTIDPNSTVSMNCWGFTPDIFTEIEKQMKNFFKQDTATLAKAEFFLPSVVQNLIDNEKCDVKVLNTNAKWYGVTYHEDKEEIVKFISKQIEIGVYPENLWNK</sequence>
<keyword evidence="3" id="KW-1185">Reference proteome</keyword>
<dbReference type="Proteomes" id="UP000198806">
    <property type="component" value="Unassembled WGS sequence"/>
</dbReference>
<dbReference type="EMBL" id="FOWD01000026">
    <property type="protein sequence ID" value="SFO43662.1"/>
    <property type="molecule type" value="Genomic_DNA"/>
</dbReference>
<gene>
    <name evidence="2" type="ORF">SAMN04489757_12616</name>
</gene>